<dbReference type="InterPro" id="IPR051678">
    <property type="entry name" value="AGP_Transferase"/>
</dbReference>
<dbReference type="Gene3D" id="3.90.1200.10">
    <property type="match status" value="1"/>
</dbReference>
<reference evidence="2 3" key="1">
    <citation type="submission" date="2013-03" db="EMBL/GenBank/DDBJ databases">
        <title>The Genome Sequence of Exophiala aquamarina CBS 119918.</title>
        <authorList>
            <consortium name="The Broad Institute Genomics Platform"/>
            <person name="Cuomo C."/>
            <person name="de Hoog S."/>
            <person name="Gorbushina A."/>
            <person name="Walker B."/>
            <person name="Young S.K."/>
            <person name="Zeng Q."/>
            <person name="Gargeya S."/>
            <person name="Fitzgerald M."/>
            <person name="Haas B."/>
            <person name="Abouelleil A."/>
            <person name="Allen A.W."/>
            <person name="Alvarado L."/>
            <person name="Arachchi H.M."/>
            <person name="Berlin A.M."/>
            <person name="Chapman S.B."/>
            <person name="Gainer-Dewar J."/>
            <person name="Goldberg J."/>
            <person name="Griggs A."/>
            <person name="Gujja S."/>
            <person name="Hansen M."/>
            <person name="Howarth C."/>
            <person name="Imamovic A."/>
            <person name="Ireland A."/>
            <person name="Larimer J."/>
            <person name="McCowan C."/>
            <person name="Murphy C."/>
            <person name="Pearson M."/>
            <person name="Poon T.W."/>
            <person name="Priest M."/>
            <person name="Roberts A."/>
            <person name="Saif S."/>
            <person name="Shea T."/>
            <person name="Sisk P."/>
            <person name="Sykes S."/>
            <person name="Wortman J."/>
            <person name="Nusbaum C."/>
            <person name="Birren B."/>
        </authorList>
    </citation>
    <scope>NUCLEOTIDE SEQUENCE [LARGE SCALE GENOMIC DNA]</scope>
    <source>
        <strain evidence="2 3">CBS 119918</strain>
    </source>
</reference>
<organism evidence="2 3">
    <name type="scientific">Exophiala aquamarina CBS 119918</name>
    <dbReference type="NCBI Taxonomy" id="1182545"/>
    <lineage>
        <taxon>Eukaryota</taxon>
        <taxon>Fungi</taxon>
        <taxon>Dikarya</taxon>
        <taxon>Ascomycota</taxon>
        <taxon>Pezizomycotina</taxon>
        <taxon>Eurotiomycetes</taxon>
        <taxon>Chaetothyriomycetidae</taxon>
        <taxon>Chaetothyriales</taxon>
        <taxon>Herpotrichiellaceae</taxon>
        <taxon>Exophiala</taxon>
    </lineage>
</organism>
<dbReference type="OrthoDB" id="3250044at2759"/>
<dbReference type="Pfam" id="PF01636">
    <property type="entry name" value="APH"/>
    <property type="match status" value="1"/>
</dbReference>
<dbReference type="InterPro" id="IPR002575">
    <property type="entry name" value="Aminoglycoside_PTrfase"/>
</dbReference>
<comment type="caution">
    <text evidence="2">The sequence shown here is derived from an EMBL/GenBank/DDBJ whole genome shotgun (WGS) entry which is preliminary data.</text>
</comment>
<dbReference type="SUPFAM" id="SSF56112">
    <property type="entry name" value="Protein kinase-like (PK-like)"/>
    <property type="match status" value="1"/>
</dbReference>
<dbReference type="Proteomes" id="UP000027920">
    <property type="component" value="Unassembled WGS sequence"/>
</dbReference>
<sequence length="277" mass="31771">MDLDHLTATNEDIINWCRSYELSSSAHSVDDRLVAEFSSNLVLRLNSHALVKFGPSVTASEAANQRLAHESLNGRFLRVPQVYRFFQDTSLPENHWRGRCGYLVMEFIQGIKLSELPLEDLPLHCHKIGRAIAEMSLLKSERPGPADGGEPHGYIWAPDYRAYEIFKTVDDVAAWFNRALVNEDTKIHFPSEQFPFCHLDLSRSNILYTQDESYALLDWADAGFYAMPIQIWCLKKRTDDSCFVESLLENLPELSVEEKATLHLLDRAYYWNSLKGL</sequence>
<dbReference type="GeneID" id="25288022"/>
<name>A0A072NUX4_9EURO</name>
<dbReference type="PANTHER" id="PTHR21310">
    <property type="entry name" value="AMINOGLYCOSIDE PHOSPHOTRANSFERASE-RELATED-RELATED"/>
    <property type="match status" value="1"/>
</dbReference>
<dbReference type="HOGENOM" id="CLU_057145_1_0_1"/>
<accession>A0A072NUX4</accession>
<evidence type="ECO:0000313" key="3">
    <source>
        <dbReference type="Proteomes" id="UP000027920"/>
    </source>
</evidence>
<keyword evidence="3" id="KW-1185">Reference proteome</keyword>
<dbReference type="VEuPathDB" id="FungiDB:A1O9_13131"/>
<evidence type="ECO:0000313" key="2">
    <source>
        <dbReference type="EMBL" id="KEF50818.1"/>
    </source>
</evidence>
<dbReference type="PANTHER" id="PTHR21310:SF39">
    <property type="entry name" value="AMINOGLYCOSIDE PHOSPHOTRANSFERASE DOMAIN-CONTAINING PROTEIN"/>
    <property type="match status" value="1"/>
</dbReference>
<feature type="domain" description="Aminoglycoside phosphotransferase" evidence="1">
    <location>
        <begin position="40"/>
        <end position="224"/>
    </location>
</feature>
<proteinExistence type="predicted"/>
<evidence type="ECO:0000259" key="1">
    <source>
        <dbReference type="Pfam" id="PF01636"/>
    </source>
</evidence>
<gene>
    <name evidence="2" type="ORF">A1O9_13131</name>
</gene>
<protein>
    <recommendedName>
        <fullName evidence="1">Aminoglycoside phosphotransferase domain-containing protein</fullName>
    </recommendedName>
</protein>
<dbReference type="RefSeq" id="XP_013253408.1">
    <property type="nucleotide sequence ID" value="XM_013397954.1"/>
</dbReference>
<dbReference type="EMBL" id="AMGV01000077">
    <property type="protein sequence ID" value="KEF50818.1"/>
    <property type="molecule type" value="Genomic_DNA"/>
</dbReference>
<dbReference type="InterPro" id="IPR011009">
    <property type="entry name" value="Kinase-like_dom_sf"/>
</dbReference>
<dbReference type="AlphaFoldDB" id="A0A072NUX4"/>